<feature type="non-terminal residue" evidence="1">
    <location>
        <position position="1"/>
    </location>
</feature>
<name>A0A7J6WS83_THATH</name>
<gene>
    <name evidence="1" type="ORF">FRX31_010186</name>
</gene>
<dbReference type="AlphaFoldDB" id="A0A7J6WS83"/>
<keyword evidence="2" id="KW-1185">Reference proteome</keyword>
<accession>A0A7J6WS83</accession>
<evidence type="ECO:0000313" key="2">
    <source>
        <dbReference type="Proteomes" id="UP000554482"/>
    </source>
</evidence>
<dbReference type="Proteomes" id="UP000554482">
    <property type="component" value="Unassembled WGS sequence"/>
</dbReference>
<sequence>MIRTQVEISAKDLILTKLKLLICNNWRIKLKPSKAPMILECTWKLPAVGMIKINVDGFSRVIQEMRDGDRWGPPSAMVEGHSPISNQGIVSRIFQMLFTEIQEQENSEDKHINYQCRCSFLE</sequence>
<reference evidence="1 2" key="1">
    <citation type="submission" date="2020-06" db="EMBL/GenBank/DDBJ databases">
        <title>Transcriptomic and genomic resources for Thalictrum thalictroides and T. hernandezii: Facilitating candidate gene discovery in an emerging model plant lineage.</title>
        <authorList>
            <person name="Arias T."/>
            <person name="Riano-Pachon D.M."/>
            <person name="Di Stilio V.S."/>
        </authorList>
    </citation>
    <scope>NUCLEOTIDE SEQUENCE [LARGE SCALE GENOMIC DNA]</scope>
    <source>
        <strain evidence="2">cv. WT478/WT964</strain>
        <tissue evidence="1">Leaves</tissue>
    </source>
</reference>
<comment type="caution">
    <text evidence="1">The sequence shown here is derived from an EMBL/GenBank/DDBJ whole genome shotgun (WGS) entry which is preliminary data.</text>
</comment>
<evidence type="ECO:0000313" key="1">
    <source>
        <dbReference type="EMBL" id="KAF5200226.1"/>
    </source>
</evidence>
<organism evidence="1 2">
    <name type="scientific">Thalictrum thalictroides</name>
    <name type="common">Rue-anemone</name>
    <name type="synonym">Anemone thalictroides</name>
    <dbReference type="NCBI Taxonomy" id="46969"/>
    <lineage>
        <taxon>Eukaryota</taxon>
        <taxon>Viridiplantae</taxon>
        <taxon>Streptophyta</taxon>
        <taxon>Embryophyta</taxon>
        <taxon>Tracheophyta</taxon>
        <taxon>Spermatophyta</taxon>
        <taxon>Magnoliopsida</taxon>
        <taxon>Ranunculales</taxon>
        <taxon>Ranunculaceae</taxon>
        <taxon>Thalictroideae</taxon>
        <taxon>Thalictrum</taxon>
    </lineage>
</organism>
<protein>
    <submittedName>
        <fullName evidence="1">Kinesin</fullName>
    </submittedName>
</protein>
<dbReference type="EMBL" id="JABWDY010011018">
    <property type="protein sequence ID" value="KAF5200226.1"/>
    <property type="molecule type" value="Genomic_DNA"/>
</dbReference>
<proteinExistence type="predicted"/>
<dbReference type="OrthoDB" id="3176171at2759"/>